<dbReference type="HAMAP" id="MF_02019">
    <property type="entry name" value="MurF"/>
    <property type="match status" value="1"/>
</dbReference>
<feature type="domain" description="Mur ligase central" evidence="14">
    <location>
        <begin position="119"/>
        <end position="304"/>
    </location>
</feature>
<proteinExistence type="inferred from homology"/>
<dbReference type="InterPro" id="IPR004101">
    <property type="entry name" value="Mur_ligase_C"/>
</dbReference>
<comment type="function">
    <text evidence="10 11">Involved in cell wall formation. Catalyzes the final step in the synthesis of UDP-N-acetylmuramoyl-pentapeptide, the precursor of murein.</text>
</comment>
<dbReference type="SUPFAM" id="SSF63418">
    <property type="entry name" value="MurE/MurF N-terminal domain"/>
    <property type="match status" value="1"/>
</dbReference>
<comment type="pathway">
    <text evidence="10 11">Cell wall biogenesis; peptidoglycan biosynthesis.</text>
</comment>
<dbReference type="EMBL" id="AP021876">
    <property type="protein sequence ID" value="BBO82957.1"/>
    <property type="molecule type" value="Genomic_DNA"/>
</dbReference>
<evidence type="ECO:0000256" key="11">
    <source>
        <dbReference type="RuleBase" id="RU004136"/>
    </source>
</evidence>
<evidence type="ECO:0000259" key="12">
    <source>
        <dbReference type="Pfam" id="PF01225"/>
    </source>
</evidence>
<dbReference type="GO" id="GO:0005524">
    <property type="term" value="F:ATP binding"/>
    <property type="evidence" value="ECO:0007669"/>
    <property type="project" value="UniProtKB-UniRule"/>
</dbReference>
<dbReference type="Pfam" id="PF02875">
    <property type="entry name" value="Mur_ligase_C"/>
    <property type="match status" value="1"/>
</dbReference>
<keyword evidence="3 10" id="KW-0132">Cell division</keyword>
<dbReference type="UniPathway" id="UPA00219"/>
<evidence type="ECO:0000256" key="8">
    <source>
        <dbReference type="ARBA" id="ARBA00023306"/>
    </source>
</evidence>
<dbReference type="GO" id="GO:0051301">
    <property type="term" value="P:cell division"/>
    <property type="evidence" value="ECO:0007669"/>
    <property type="project" value="UniProtKB-KW"/>
</dbReference>
<dbReference type="GO" id="GO:0005737">
    <property type="term" value="C:cytoplasm"/>
    <property type="evidence" value="ECO:0007669"/>
    <property type="project" value="UniProtKB-SubCell"/>
</dbReference>
<evidence type="ECO:0000256" key="2">
    <source>
        <dbReference type="ARBA" id="ARBA00022598"/>
    </source>
</evidence>
<evidence type="ECO:0000313" key="16">
    <source>
        <dbReference type="Proteomes" id="UP000425960"/>
    </source>
</evidence>
<keyword evidence="2 10" id="KW-0436">Ligase</keyword>
<comment type="catalytic activity">
    <reaction evidence="10 11">
        <text>D-alanyl-D-alanine + UDP-N-acetyl-alpha-D-muramoyl-L-alanyl-gamma-D-glutamyl-meso-2,6-diaminopimelate + ATP = UDP-N-acetyl-alpha-D-muramoyl-L-alanyl-gamma-D-glutamyl-meso-2,6-diaminopimeloyl-D-alanyl-D-alanine + ADP + phosphate + H(+)</text>
        <dbReference type="Rhea" id="RHEA:28374"/>
        <dbReference type="ChEBI" id="CHEBI:15378"/>
        <dbReference type="ChEBI" id="CHEBI:30616"/>
        <dbReference type="ChEBI" id="CHEBI:43474"/>
        <dbReference type="ChEBI" id="CHEBI:57822"/>
        <dbReference type="ChEBI" id="CHEBI:61386"/>
        <dbReference type="ChEBI" id="CHEBI:83905"/>
        <dbReference type="ChEBI" id="CHEBI:456216"/>
        <dbReference type="EC" id="6.3.2.10"/>
    </reaction>
</comment>
<dbReference type="InterPro" id="IPR013221">
    <property type="entry name" value="Mur_ligase_cen"/>
</dbReference>
<keyword evidence="4 10" id="KW-0547">Nucleotide-binding</keyword>
<reference evidence="15 16" key="1">
    <citation type="submission" date="2019-11" db="EMBL/GenBank/DDBJ databases">
        <title>Comparative genomics of hydrocarbon-degrading Desulfosarcina strains.</title>
        <authorList>
            <person name="Watanabe M."/>
            <person name="Kojima H."/>
            <person name="Fukui M."/>
        </authorList>
    </citation>
    <scope>NUCLEOTIDE SEQUENCE [LARGE SCALE GENOMIC DNA]</scope>
    <source>
        <strain evidence="15 16">28bB2T</strain>
    </source>
</reference>
<keyword evidence="9 10" id="KW-0961">Cell wall biogenesis/degradation</keyword>
<feature type="domain" description="Mur ligase C-terminal" evidence="13">
    <location>
        <begin position="327"/>
        <end position="453"/>
    </location>
</feature>
<dbReference type="SUPFAM" id="SSF53623">
    <property type="entry name" value="MurD-like peptide ligases, catalytic domain"/>
    <property type="match status" value="1"/>
</dbReference>
<keyword evidence="6 10" id="KW-0133">Cell shape</keyword>
<gene>
    <name evidence="10 15" type="primary">murF</name>
    <name evidence="15" type="ORF">DSCO28_35230</name>
</gene>
<keyword evidence="7 10" id="KW-0573">Peptidoglycan synthesis</keyword>
<dbReference type="NCBIfam" id="TIGR01143">
    <property type="entry name" value="murF"/>
    <property type="match status" value="1"/>
</dbReference>
<evidence type="ECO:0000256" key="5">
    <source>
        <dbReference type="ARBA" id="ARBA00022840"/>
    </source>
</evidence>
<dbReference type="Gene3D" id="3.40.1190.10">
    <property type="entry name" value="Mur-like, catalytic domain"/>
    <property type="match status" value="1"/>
</dbReference>
<dbReference type="InterPro" id="IPR000713">
    <property type="entry name" value="Mur_ligase_N"/>
</dbReference>
<evidence type="ECO:0000313" key="15">
    <source>
        <dbReference type="EMBL" id="BBO82957.1"/>
    </source>
</evidence>
<dbReference type="PANTHER" id="PTHR43024:SF1">
    <property type="entry name" value="UDP-N-ACETYLMURAMOYL-TRIPEPTIDE--D-ALANYL-D-ALANINE LIGASE"/>
    <property type="match status" value="1"/>
</dbReference>
<dbReference type="Proteomes" id="UP000425960">
    <property type="component" value="Chromosome"/>
</dbReference>
<evidence type="ECO:0000259" key="14">
    <source>
        <dbReference type="Pfam" id="PF08245"/>
    </source>
</evidence>
<dbReference type="GO" id="GO:0008766">
    <property type="term" value="F:UDP-N-acetylmuramoylalanyl-D-glutamyl-2,6-diaminopimelate-D-alanyl-D-alanine ligase activity"/>
    <property type="evidence" value="ECO:0007669"/>
    <property type="project" value="RHEA"/>
</dbReference>
<name>A0A5K7ZRW5_9BACT</name>
<dbReference type="Pfam" id="PF01225">
    <property type="entry name" value="Mur_ligase"/>
    <property type="match status" value="1"/>
</dbReference>
<keyword evidence="1 10" id="KW-0963">Cytoplasm</keyword>
<dbReference type="KEGG" id="dov:DSCO28_35230"/>
<comment type="similarity">
    <text evidence="10">Belongs to the MurCDEF family. MurF subfamily.</text>
</comment>
<evidence type="ECO:0000256" key="3">
    <source>
        <dbReference type="ARBA" id="ARBA00022618"/>
    </source>
</evidence>
<evidence type="ECO:0000256" key="4">
    <source>
        <dbReference type="ARBA" id="ARBA00022741"/>
    </source>
</evidence>
<dbReference type="InterPro" id="IPR035911">
    <property type="entry name" value="MurE/MurF_N"/>
</dbReference>
<accession>A0A5K7ZRW5</accession>
<feature type="binding site" evidence="10">
    <location>
        <begin position="121"/>
        <end position="127"/>
    </location>
    <ligand>
        <name>ATP</name>
        <dbReference type="ChEBI" id="CHEBI:30616"/>
    </ligand>
</feature>
<dbReference type="Gene3D" id="3.40.1390.10">
    <property type="entry name" value="MurE/MurF, N-terminal domain"/>
    <property type="match status" value="1"/>
</dbReference>
<feature type="domain" description="Mur ligase N-terminal catalytic" evidence="12">
    <location>
        <begin position="29"/>
        <end position="106"/>
    </location>
</feature>
<dbReference type="EC" id="6.3.2.10" evidence="10 11"/>
<keyword evidence="8 10" id="KW-0131">Cell cycle</keyword>
<dbReference type="RefSeq" id="WP_173179548.1">
    <property type="nucleotide sequence ID" value="NZ_AP021876.1"/>
</dbReference>
<dbReference type="InterPro" id="IPR051046">
    <property type="entry name" value="MurCDEF_CellWall_CoF430Synth"/>
</dbReference>
<sequence>MTPQKWTIDAVMTATGGRLVCGSPQLDFAGIAIDSRTITPDQLFVAIAGDSHDGHRFVGDVLDRGVRGLLVAESQTDRLPMDRMIKGRIACVSVADTTRALGALARFNRRRINPRVVAVTGSNGKTSTRMLMELVIGQSFVTLATSGNLNNHIGLPLTLFRLAANHEAAILEMGMSHVGEIAYLGGICEPDLGVITNVGPAHLEGLGSIDNVARAKGELLATIRTGGTAILNADDPRVAALGEGLDRDVVYFGIDRRAAVRAEDIRMTAAGVAFTLVTPAGRIPVTLATPARVMVANALAAAAAGDILGVPLERIRMGLERFVPQAGRMGIRCLAHDIRVVDDTYNANPTSMAAAIETLDHMRGDRRTLAVLGDMLELGSQAEERHRRIGETVGEHHIDWLFVTGDYADAVAEGAIAKAMPASRIYRGSKADIADVLCRQLADGDLILVKGSRGMAMETVVAAISRRAQED</sequence>
<dbReference type="GO" id="GO:0008360">
    <property type="term" value="P:regulation of cell shape"/>
    <property type="evidence" value="ECO:0007669"/>
    <property type="project" value="UniProtKB-KW"/>
</dbReference>
<keyword evidence="5 10" id="KW-0067">ATP-binding</keyword>
<dbReference type="GO" id="GO:0047480">
    <property type="term" value="F:UDP-N-acetylmuramoyl-tripeptide-D-alanyl-D-alanine ligase activity"/>
    <property type="evidence" value="ECO:0007669"/>
    <property type="project" value="UniProtKB-UniRule"/>
</dbReference>
<dbReference type="PANTHER" id="PTHR43024">
    <property type="entry name" value="UDP-N-ACETYLMURAMOYL-TRIPEPTIDE--D-ALANYL-D-ALANINE LIGASE"/>
    <property type="match status" value="1"/>
</dbReference>
<dbReference type="InterPro" id="IPR005863">
    <property type="entry name" value="UDP-N-AcMur_synth"/>
</dbReference>
<evidence type="ECO:0000256" key="1">
    <source>
        <dbReference type="ARBA" id="ARBA00022490"/>
    </source>
</evidence>
<dbReference type="Gene3D" id="3.90.190.20">
    <property type="entry name" value="Mur ligase, C-terminal domain"/>
    <property type="match status" value="1"/>
</dbReference>
<protein>
    <recommendedName>
        <fullName evidence="10 11">UDP-N-acetylmuramoyl-tripeptide--D-alanyl-D-alanine ligase</fullName>
        <ecNumber evidence="10 11">6.3.2.10</ecNumber>
    </recommendedName>
    <alternativeName>
        <fullName evidence="10">D-alanyl-D-alanine-adding enzyme</fullName>
    </alternativeName>
</protein>
<dbReference type="GO" id="GO:0071555">
    <property type="term" value="P:cell wall organization"/>
    <property type="evidence" value="ECO:0007669"/>
    <property type="project" value="UniProtKB-KW"/>
</dbReference>
<evidence type="ECO:0000256" key="6">
    <source>
        <dbReference type="ARBA" id="ARBA00022960"/>
    </source>
</evidence>
<evidence type="ECO:0000259" key="13">
    <source>
        <dbReference type="Pfam" id="PF02875"/>
    </source>
</evidence>
<comment type="subcellular location">
    <subcellularLocation>
        <location evidence="10 11">Cytoplasm</location>
    </subcellularLocation>
</comment>
<dbReference type="SUPFAM" id="SSF53244">
    <property type="entry name" value="MurD-like peptide ligases, peptide-binding domain"/>
    <property type="match status" value="1"/>
</dbReference>
<dbReference type="Pfam" id="PF08245">
    <property type="entry name" value="Mur_ligase_M"/>
    <property type="match status" value="1"/>
</dbReference>
<organism evidence="15 16">
    <name type="scientific">Desulfosarcina ovata subsp. sediminis</name>
    <dbReference type="NCBI Taxonomy" id="885957"/>
    <lineage>
        <taxon>Bacteria</taxon>
        <taxon>Pseudomonadati</taxon>
        <taxon>Thermodesulfobacteriota</taxon>
        <taxon>Desulfobacteria</taxon>
        <taxon>Desulfobacterales</taxon>
        <taxon>Desulfosarcinaceae</taxon>
        <taxon>Desulfosarcina</taxon>
    </lineage>
</organism>
<dbReference type="InterPro" id="IPR036565">
    <property type="entry name" value="Mur-like_cat_sf"/>
</dbReference>
<dbReference type="AlphaFoldDB" id="A0A5K7ZRW5"/>
<dbReference type="GO" id="GO:0009252">
    <property type="term" value="P:peptidoglycan biosynthetic process"/>
    <property type="evidence" value="ECO:0007669"/>
    <property type="project" value="UniProtKB-UniRule"/>
</dbReference>
<dbReference type="InterPro" id="IPR036615">
    <property type="entry name" value="Mur_ligase_C_dom_sf"/>
</dbReference>
<evidence type="ECO:0000256" key="9">
    <source>
        <dbReference type="ARBA" id="ARBA00023316"/>
    </source>
</evidence>
<evidence type="ECO:0000256" key="10">
    <source>
        <dbReference type="HAMAP-Rule" id="MF_02019"/>
    </source>
</evidence>
<evidence type="ECO:0000256" key="7">
    <source>
        <dbReference type="ARBA" id="ARBA00022984"/>
    </source>
</evidence>